<sequence length="51" mass="5739">MDADRRDAGLSAETWLGHPLEHLVIAMLGHGDWRPDPSRWREGVEGGQFRG</sequence>
<gene>
    <name evidence="1" type="ORF">GCM10023307_08810</name>
</gene>
<protein>
    <submittedName>
        <fullName evidence="1">Uncharacterized protein</fullName>
    </submittedName>
</protein>
<reference evidence="2" key="1">
    <citation type="journal article" date="2019" name="Int. J. Syst. Evol. Microbiol.">
        <title>The Global Catalogue of Microorganisms (GCM) 10K type strain sequencing project: providing services to taxonomists for standard genome sequencing and annotation.</title>
        <authorList>
            <consortium name="The Broad Institute Genomics Platform"/>
            <consortium name="The Broad Institute Genome Sequencing Center for Infectious Disease"/>
            <person name="Wu L."/>
            <person name="Ma J."/>
        </authorList>
    </citation>
    <scope>NUCLEOTIDE SEQUENCE [LARGE SCALE GENOMIC DNA]</scope>
    <source>
        <strain evidence="2">JCM 18204</strain>
    </source>
</reference>
<dbReference type="RefSeq" id="WP_345302089.1">
    <property type="nucleotide sequence ID" value="NZ_BAABJE010000002.1"/>
</dbReference>
<accession>A0ABP9AU68</accession>
<proteinExistence type="predicted"/>
<organism evidence="1 2">
    <name type="scientific">Lysobacter hankyongensis</name>
    <dbReference type="NCBI Taxonomy" id="1176535"/>
    <lineage>
        <taxon>Bacteria</taxon>
        <taxon>Pseudomonadati</taxon>
        <taxon>Pseudomonadota</taxon>
        <taxon>Gammaproteobacteria</taxon>
        <taxon>Lysobacterales</taxon>
        <taxon>Lysobacteraceae</taxon>
        <taxon>Lysobacter</taxon>
    </lineage>
</organism>
<dbReference type="Proteomes" id="UP001499959">
    <property type="component" value="Unassembled WGS sequence"/>
</dbReference>
<evidence type="ECO:0000313" key="2">
    <source>
        <dbReference type="Proteomes" id="UP001499959"/>
    </source>
</evidence>
<comment type="caution">
    <text evidence="1">The sequence shown here is derived from an EMBL/GenBank/DDBJ whole genome shotgun (WGS) entry which is preliminary data.</text>
</comment>
<dbReference type="EMBL" id="BAABJE010000002">
    <property type="protein sequence ID" value="GAA4786296.1"/>
    <property type="molecule type" value="Genomic_DNA"/>
</dbReference>
<name>A0ABP9AU68_9GAMM</name>
<evidence type="ECO:0000313" key="1">
    <source>
        <dbReference type="EMBL" id="GAA4786296.1"/>
    </source>
</evidence>
<keyword evidence="2" id="KW-1185">Reference proteome</keyword>